<organism evidence="1 2">
    <name type="scientific">Cronobacter phage LPCS28</name>
    <dbReference type="NCBI Taxonomy" id="2924885"/>
    <lineage>
        <taxon>Viruses</taxon>
        <taxon>Duplodnaviria</taxon>
        <taxon>Heunggongvirae</taxon>
        <taxon>Uroviricota</taxon>
        <taxon>Caudoviricetes</taxon>
        <taxon>Pantevenvirales</taxon>
        <taxon>Straboviridae</taxon>
        <taxon>Nanhuvirus</taxon>
        <taxon>Nanhuvirus LPCS28</taxon>
    </lineage>
</organism>
<dbReference type="EMBL" id="OM638103">
    <property type="protein sequence ID" value="UNY46923.1"/>
    <property type="molecule type" value="Genomic_DNA"/>
</dbReference>
<evidence type="ECO:0000313" key="2">
    <source>
        <dbReference type="Proteomes" id="UP000832072"/>
    </source>
</evidence>
<evidence type="ECO:0000313" key="1">
    <source>
        <dbReference type="EMBL" id="UNY46923.1"/>
    </source>
</evidence>
<accession>A0AAE9G8F1</accession>
<proteinExistence type="predicted"/>
<sequence>MYGNQYRYGIEVANDETLVFESIAIVNEPYEVMPLMRTEDHFKIVVYRQDAQGIYRRSTDFVVVDFEGKSITERQIELIKQLNLLSDKS</sequence>
<dbReference type="Proteomes" id="UP000832072">
    <property type="component" value="Segment"/>
</dbReference>
<reference evidence="1 2" key="1">
    <citation type="submission" date="2022-02" db="EMBL/GenBank/DDBJ databases">
        <authorList>
            <person name="Tian F."/>
            <person name="Li J."/>
            <person name="Li F."/>
            <person name="Tong Y."/>
        </authorList>
    </citation>
    <scope>NUCLEOTIDE SEQUENCE [LARGE SCALE GENOMIC DNA]</scope>
</reference>
<keyword evidence="2" id="KW-1185">Reference proteome</keyword>
<protein>
    <submittedName>
        <fullName evidence="1">Uncharacterized protein</fullName>
    </submittedName>
</protein>
<gene>
    <name evidence="1" type="ORF">EHEKIMEA_00016</name>
</gene>
<name>A0AAE9G8F1_9CAUD</name>